<evidence type="ECO:0000256" key="1">
    <source>
        <dbReference type="SAM" id="Phobius"/>
    </source>
</evidence>
<sequence length="183" mass="20114">MKKVCQLKKKKMGGWTATDVMMTMAIAGVIILLSYPFYQRTQLNAQKDSLSVAISQIHKIMKDIYMDQNPNQYPPDYAWPNGLTGWATPTNLQNIEDLQDLLKTLCHGSGSGGFPGGAGTYECYYKQRGSGQDYDLLITKADIVAGANKGFKLAYTNTRESGTPNLSNWEDLGGFGELTGDPI</sequence>
<dbReference type="Gene3D" id="3.30.700.10">
    <property type="entry name" value="Glycoprotein, Type 4 Pilin"/>
    <property type="match status" value="1"/>
</dbReference>
<protein>
    <submittedName>
        <fullName evidence="2">Uncharacterized protein</fullName>
    </submittedName>
</protein>
<dbReference type="AlphaFoldDB" id="A0A2H0LSI4"/>
<keyword evidence="1" id="KW-0812">Transmembrane</keyword>
<reference evidence="2 3" key="1">
    <citation type="submission" date="2017-09" db="EMBL/GenBank/DDBJ databases">
        <title>Depth-based differentiation of microbial function through sediment-hosted aquifers and enrichment of novel symbionts in the deep terrestrial subsurface.</title>
        <authorList>
            <person name="Probst A.J."/>
            <person name="Ladd B."/>
            <person name="Jarett J.K."/>
            <person name="Geller-Mcgrath D.E."/>
            <person name="Sieber C.M."/>
            <person name="Emerson J.B."/>
            <person name="Anantharaman K."/>
            <person name="Thomas B.C."/>
            <person name="Malmstrom R."/>
            <person name="Stieglmeier M."/>
            <person name="Klingl A."/>
            <person name="Woyke T."/>
            <person name="Ryan C.M."/>
            <person name="Banfield J.F."/>
        </authorList>
    </citation>
    <scope>NUCLEOTIDE SEQUENCE [LARGE SCALE GENOMIC DNA]</scope>
    <source>
        <strain evidence="2">CG11_big_fil_rev_8_21_14_0_20_45_26</strain>
    </source>
</reference>
<dbReference type="Proteomes" id="UP000230859">
    <property type="component" value="Unassembled WGS sequence"/>
</dbReference>
<dbReference type="InterPro" id="IPR045584">
    <property type="entry name" value="Pilin-like"/>
</dbReference>
<dbReference type="SUPFAM" id="SSF54523">
    <property type="entry name" value="Pili subunits"/>
    <property type="match status" value="1"/>
</dbReference>
<accession>A0A2H0LSI4</accession>
<comment type="caution">
    <text evidence="2">The sequence shown here is derived from an EMBL/GenBank/DDBJ whole genome shotgun (WGS) entry which is preliminary data.</text>
</comment>
<proteinExistence type="predicted"/>
<keyword evidence="1" id="KW-1133">Transmembrane helix</keyword>
<keyword evidence="1" id="KW-0472">Membrane</keyword>
<name>A0A2H0LSI4_9BACT</name>
<gene>
    <name evidence="2" type="ORF">COV74_04580</name>
</gene>
<evidence type="ECO:0000313" key="3">
    <source>
        <dbReference type="Proteomes" id="UP000230859"/>
    </source>
</evidence>
<organism evidence="2 3">
    <name type="scientific">Candidatus Abzuiibacterium crystallinum</name>
    <dbReference type="NCBI Taxonomy" id="1974748"/>
    <lineage>
        <taxon>Bacteria</taxon>
        <taxon>Pseudomonadati</taxon>
        <taxon>Candidatus Omnitrophota</taxon>
        <taxon>Candidatus Abzuiibacterium</taxon>
    </lineage>
</organism>
<evidence type="ECO:0000313" key="2">
    <source>
        <dbReference type="EMBL" id="PIQ86455.1"/>
    </source>
</evidence>
<dbReference type="EMBL" id="PCVY01000043">
    <property type="protein sequence ID" value="PIQ86455.1"/>
    <property type="molecule type" value="Genomic_DNA"/>
</dbReference>
<feature type="transmembrane region" description="Helical" evidence="1">
    <location>
        <begin position="20"/>
        <end position="38"/>
    </location>
</feature>